<dbReference type="CDD" id="cd01918">
    <property type="entry name" value="HprK_C"/>
    <property type="match status" value="1"/>
</dbReference>
<dbReference type="Pfam" id="PF07475">
    <property type="entry name" value="Hpr_kinase_C"/>
    <property type="match status" value="1"/>
</dbReference>
<keyword evidence="2" id="KW-0418">Kinase</keyword>
<dbReference type="InterPro" id="IPR011104">
    <property type="entry name" value="Hpr_kin/Pase_C"/>
</dbReference>
<feature type="domain" description="HPr kinase/phosphorylase C-terminal" evidence="1">
    <location>
        <begin position="13"/>
        <end position="89"/>
    </location>
</feature>
<dbReference type="InterPro" id="IPR027417">
    <property type="entry name" value="P-loop_NTPase"/>
</dbReference>
<proteinExistence type="predicted"/>
<keyword evidence="2" id="KW-0808">Transferase</keyword>
<protein>
    <submittedName>
        <fullName evidence="2">HPr kinase/phosphatase C-terminal domain-containing protein</fullName>
    </submittedName>
</protein>
<gene>
    <name evidence="2" type="ORF">MB818_15795</name>
</gene>
<dbReference type="Proteomes" id="UP001165279">
    <property type="component" value="Unassembled WGS sequence"/>
</dbReference>
<organism evidence="2 3">
    <name type="scientific">Ruegeria alba</name>
    <dbReference type="NCBI Taxonomy" id="2916756"/>
    <lineage>
        <taxon>Bacteria</taxon>
        <taxon>Pseudomonadati</taxon>
        <taxon>Pseudomonadota</taxon>
        <taxon>Alphaproteobacteria</taxon>
        <taxon>Rhodobacterales</taxon>
        <taxon>Roseobacteraceae</taxon>
        <taxon>Ruegeria</taxon>
    </lineage>
</organism>
<sequence>MEPAALQGLEDSEQAIVHASCVAVDGRGLLILGVSGSGKSGLALDMMALGADLVADDRVILFSSPEGVYADVPEPIRSLIEVRGLGLLRADAAGPVRLSYVLDLDRKETARLPDAHEIRLLRHSVPLLFRPAPPHLAASLVQLLRAGRAAPEAISS</sequence>
<keyword evidence="3" id="KW-1185">Reference proteome</keyword>
<evidence type="ECO:0000313" key="3">
    <source>
        <dbReference type="Proteomes" id="UP001165279"/>
    </source>
</evidence>
<evidence type="ECO:0000259" key="1">
    <source>
        <dbReference type="Pfam" id="PF07475"/>
    </source>
</evidence>
<name>A0ABS9NZK6_9RHOB</name>
<reference evidence="2" key="1">
    <citation type="submission" date="2022-02" db="EMBL/GenBank/DDBJ databases">
        <title>The genome sequence of Ruegeria sp. 1NDH52C.</title>
        <authorList>
            <person name="Du J."/>
        </authorList>
    </citation>
    <scope>NUCLEOTIDE SEQUENCE</scope>
    <source>
        <strain evidence="2">1NDH52C</strain>
    </source>
</reference>
<dbReference type="SUPFAM" id="SSF53795">
    <property type="entry name" value="PEP carboxykinase-like"/>
    <property type="match status" value="1"/>
</dbReference>
<comment type="caution">
    <text evidence="2">The sequence shown here is derived from an EMBL/GenBank/DDBJ whole genome shotgun (WGS) entry which is preliminary data.</text>
</comment>
<dbReference type="GO" id="GO:0016301">
    <property type="term" value="F:kinase activity"/>
    <property type="evidence" value="ECO:0007669"/>
    <property type="project" value="UniProtKB-KW"/>
</dbReference>
<dbReference type="EMBL" id="JAKOEM010000016">
    <property type="protein sequence ID" value="MCG6559673.1"/>
    <property type="molecule type" value="Genomic_DNA"/>
</dbReference>
<dbReference type="Gene3D" id="3.40.50.300">
    <property type="entry name" value="P-loop containing nucleotide triphosphate hydrolases"/>
    <property type="match status" value="1"/>
</dbReference>
<accession>A0ABS9NZK6</accession>
<dbReference type="RefSeq" id="WP_234140768.1">
    <property type="nucleotide sequence ID" value="NZ_JAKOEM010000016.1"/>
</dbReference>
<evidence type="ECO:0000313" key="2">
    <source>
        <dbReference type="EMBL" id="MCG6559673.1"/>
    </source>
</evidence>